<feature type="domain" description="Ig-like" evidence="3">
    <location>
        <begin position="141"/>
        <end position="232"/>
    </location>
</feature>
<keyword evidence="2" id="KW-0732">Signal</keyword>
<organism evidence="4 5">
    <name type="scientific">Gasterosteus aculeatus aculeatus</name>
    <name type="common">three-spined stickleback</name>
    <dbReference type="NCBI Taxonomy" id="481459"/>
    <lineage>
        <taxon>Eukaryota</taxon>
        <taxon>Metazoa</taxon>
        <taxon>Chordata</taxon>
        <taxon>Craniata</taxon>
        <taxon>Vertebrata</taxon>
        <taxon>Euteleostomi</taxon>
        <taxon>Actinopterygii</taxon>
        <taxon>Neopterygii</taxon>
        <taxon>Teleostei</taxon>
        <taxon>Neoteleostei</taxon>
        <taxon>Acanthomorphata</taxon>
        <taxon>Eupercaria</taxon>
        <taxon>Perciformes</taxon>
        <taxon>Cottioidei</taxon>
        <taxon>Gasterosteales</taxon>
        <taxon>Gasterosteidae</taxon>
        <taxon>Gasterosteus</taxon>
    </lineage>
</organism>
<dbReference type="SUPFAM" id="SSF48726">
    <property type="entry name" value="Immunoglobulin"/>
    <property type="match status" value="3"/>
</dbReference>
<reference evidence="4" key="3">
    <citation type="submission" date="2025-09" db="UniProtKB">
        <authorList>
            <consortium name="Ensembl"/>
        </authorList>
    </citation>
    <scope>IDENTIFICATION</scope>
</reference>
<dbReference type="Pfam" id="PF13895">
    <property type="entry name" value="Ig_2"/>
    <property type="match status" value="1"/>
</dbReference>
<reference evidence="4" key="2">
    <citation type="submission" date="2025-08" db="UniProtKB">
        <authorList>
            <consortium name="Ensembl"/>
        </authorList>
    </citation>
    <scope>IDENTIFICATION</scope>
</reference>
<dbReference type="InterPro" id="IPR007110">
    <property type="entry name" value="Ig-like_dom"/>
</dbReference>
<dbReference type="PROSITE" id="PS50835">
    <property type="entry name" value="IG_LIKE"/>
    <property type="match status" value="2"/>
</dbReference>
<keyword evidence="5" id="KW-1185">Reference proteome</keyword>
<dbReference type="AlphaFoldDB" id="A0AAQ4R6T6"/>
<dbReference type="Proteomes" id="UP000007635">
    <property type="component" value="Chromosome XX"/>
</dbReference>
<feature type="signal peptide" evidence="2">
    <location>
        <begin position="1"/>
        <end position="19"/>
    </location>
</feature>
<name>A0AAQ4R6T6_GASAC</name>
<feature type="transmembrane region" description="Helical" evidence="1">
    <location>
        <begin position="425"/>
        <end position="453"/>
    </location>
</feature>
<dbReference type="PANTHER" id="PTHR46484:SF8">
    <property type="entry name" value="B-CELL RECEPTOR CD22-LIKE-RELATED"/>
    <property type="match status" value="1"/>
</dbReference>
<keyword evidence="1" id="KW-1133">Transmembrane helix</keyword>
<dbReference type="Ensembl" id="ENSGACT00000083863.1">
    <property type="protein sequence ID" value="ENSGACP00000058343.1"/>
    <property type="gene ID" value="ENSGACG00000028012.1"/>
</dbReference>
<evidence type="ECO:0000256" key="1">
    <source>
        <dbReference type="SAM" id="Phobius"/>
    </source>
</evidence>
<reference evidence="4 5" key="1">
    <citation type="journal article" date="2021" name="G3 (Bethesda)">
        <title>Improved contiguity of the threespine stickleback genome using long-read sequencing.</title>
        <authorList>
            <person name="Nath S."/>
            <person name="Shaw D.E."/>
            <person name="White M.A."/>
        </authorList>
    </citation>
    <scope>NUCLEOTIDE SEQUENCE [LARGE SCALE GENOMIC DNA]</scope>
    <source>
        <strain evidence="4 5">Lake Benthic</strain>
    </source>
</reference>
<dbReference type="PANTHER" id="PTHR46484">
    <property type="entry name" value="SI:CH211-171H4.5-RELATED"/>
    <property type="match status" value="1"/>
</dbReference>
<evidence type="ECO:0000256" key="2">
    <source>
        <dbReference type="SAM" id="SignalP"/>
    </source>
</evidence>
<dbReference type="Gene3D" id="2.60.40.10">
    <property type="entry name" value="Immunoglobulins"/>
    <property type="match status" value="4"/>
</dbReference>
<dbReference type="InterPro" id="IPR013783">
    <property type="entry name" value="Ig-like_fold"/>
</dbReference>
<keyword evidence="1" id="KW-0812">Transmembrane</keyword>
<dbReference type="GeneTree" id="ENSGT01150000286924"/>
<keyword evidence="1" id="KW-0472">Membrane</keyword>
<dbReference type="SMART" id="SM00409">
    <property type="entry name" value="IG"/>
    <property type="match status" value="3"/>
</dbReference>
<accession>A0AAQ4R6T6</accession>
<evidence type="ECO:0000259" key="3">
    <source>
        <dbReference type="PROSITE" id="PS50835"/>
    </source>
</evidence>
<evidence type="ECO:0000313" key="4">
    <source>
        <dbReference type="Ensembl" id="ENSGACP00000058343.1"/>
    </source>
</evidence>
<protein>
    <recommendedName>
        <fullName evidence="3">Ig-like domain-containing protein</fullName>
    </recommendedName>
</protein>
<proteinExistence type="predicted"/>
<dbReference type="InterPro" id="IPR036179">
    <property type="entry name" value="Ig-like_dom_sf"/>
</dbReference>
<evidence type="ECO:0000313" key="5">
    <source>
        <dbReference type="Proteomes" id="UP000007635"/>
    </source>
</evidence>
<feature type="domain" description="Ig-like" evidence="3">
    <location>
        <begin position="239"/>
        <end position="325"/>
    </location>
</feature>
<feature type="chain" id="PRO_5043015495" description="Ig-like domain-containing protein" evidence="2">
    <location>
        <begin position="20"/>
        <end position="502"/>
    </location>
</feature>
<dbReference type="InterPro" id="IPR003599">
    <property type="entry name" value="Ig_sub"/>
</dbReference>
<sequence>MTGAAQLLLLCCLLQGSLCENWGTFLPERLEGLSGSCVMIPCTFSILSEYDTKLQDDDTCIAKWITGSTSGPTVFNSGLTANGNTLQGNLTGNLRAKNCTTVFHNMSPQDNNKYYFRLECKSPFKFILDKNVQITITDSLPKPSITPPPVEVKEGDPVRLECSAVAPCPLLPPALTWTPAIGDVKENQQSASVSSVLNFTASRLHNGQRLQCSALYRRQAGHSDLQYENNLTLRILYPPKNTSVSVDPFGPVPDGSSVTLTCTSVANPAAANFSWFRFAGGEKELISSERDFTFNVTKLSHDQYVCNALNVHGDDDSELVSIDVTFAPQILPSSRCVSIGSLIRCDCNSQGNPPPSLFWELPGKAVDHSVIPTREVPLGSLVMWSQITVNYLDEDVLSLVCLSNNSVGSDRFVFNVSSTNTTPGLYPLSLLIGSLVGAIGTMLVCGLMLLFFFRKGKIRLPTKKRSQDNVVVADEVSLRPTNTQMHKNLHKNLHTSSIKETH</sequence>